<organism evidence="1 2">
    <name type="scientific">Armillaria ostoyae</name>
    <name type="common">Armillaria root rot fungus</name>
    <dbReference type="NCBI Taxonomy" id="47428"/>
    <lineage>
        <taxon>Eukaryota</taxon>
        <taxon>Fungi</taxon>
        <taxon>Dikarya</taxon>
        <taxon>Basidiomycota</taxon>
        <taxon>Agaricomycotina</taxon>
        <taxon>Agaricomycetes</taxon>
        <taxon>Agaricomycetidae</taxon>
        <taxon>Agaricales</taxon>
        <taxon>Marasmiineae</taxon>
        <taxon>Physalacriaceae</taxon>
        <taxon>Armillaria</taxon>
    </lineage>
</organism>
<name>A0A284RHC0_ARMOS</name>
<proteinExistence type="predicted"/>
<dbReference type="STRING" id="47428.A0A284RHC0"/>
<accession>A0A284RHC0</accession>
<gene>
    <name evidence="1" type="ORF">ARMOST_11522</name>
</gene>
<reference evidence="2" key="1">
    <citation type="journal article" date="2017" name="Nat. Ecol. Evol.">
        <title>Genome expansion and lineage-specific genetic innovations in the forest pathogenic fungi Armillaria.</title>
        <authorList>
            <person name="Sipos G."/>
            <person name="Prasanna A.N."/>
            <person name="Walter M.C."/>
            <person name="O'Connor E."/>
            <person name="Balint B."/>
            <person name="Krizsan K."/>
            <person name="Kiss B."/>
            <person name="Hess J."/>
            <person name="Varga T."/>
            <person name="Slot J."/>
            <person name="Riley R."/>
            <person name="Boka B."/>
            <person name="Rigling D."/>
            <person name="Barry K."/>
            <person name="Lee J."/>
            <person name="Mihaltcheva S."/>
            <person name="LaButti K."/>
            <person name="Lipzen A."/>
            <person name="Waldron R."/>
            <person name="Moloney N.M."/>
            <person name="Sperisen C."/>
            <person name="Kredics L."/>
            <person name="Vagvoelgyi C."/>
            <person name="Patrignani A."/>
            <person name="Fitzpatrick D."/>
            <person name="Nagy I."/>
            <person name="Doyle S."/>
            <person name="Anderson J.B."/>
            <person name="Grigoriev I.V."/>
            <person name="Gueldener U."/>
            <person name="Muensterkoetter M."/>
            <person name="Nagy L.G."/>
        </authorList>
    </citation>
    <scope>NUCLEOTIDE SEQUENCE [LARGE SCALE GENOMIC DNA]</scope>
    <source>
        <strain evidence="2">C18/9</strain>
    </source>
</reference>
<evidence type="ECO:0000313" key="2">
    <source>
        <dbReference type="Proteomes" id="UP000219338"/>
    </source>
</evidence>
<evidence type="ECO:0000313" key="1">
    <source>
        <dbReference type="EMBL" id="SJL08159.1"/>
    </source>
</evidence>
<evidence type="ECO:0008006" key="3">
    <source>
        <dbReference type="Google" id="ProtNLM"/>
    </source>
</evidence>
<dbReference type="OrthoDB" id="2861272at2759"/>
<dbReference type="AlphaFoldDB" id="A0A284RHC0"/>
<dbReference type="Proteomes" id="UP000219338">
    <property type="component" value="Unassembled WGS sequence"/>
</dbReference>
<sequence>MVFLHSFTNVHTVRFLADAGTPATTPHIPYPYLLPSTMTHLVISRCSLESHSVEGMLSPDTSLRSLELRGLEHGATYLPPVPGPMEVATWRALTGIEGFRAPYLDHPPLPTLRRLHIDYSRNSIFRILYPNDPMSSLGSAVAMLHQLFRDQSFQADIDPMLLPTEHFPIVLRCNMLTYLDIAVAHNLFHVLSGALADVQFSLRVLILRYPACVFYLNSSQTHVSLAALLSLRSLTIHTSPHFWHYSIQSTFTWASLPRSLESSELRMIVSYEGDDYVLHTNMCRTHLEHMLQGPVDSILQLQWVPFCGEFSLQLATQEHMSFPHRDYEMASTLLDEVAQSQLVLATVLPVEVITHT</sequence>
<protein>
    <recommendedName>
        <fullName evidence="3">F-box domain-containing protein</fullName>
    </recommendedName>
</protein>
<dbReference type="SUPFAM" id="SSF52047">
    <property type="entry name" value="RNI-like"/>
    <property type="match status" value="1"/>
</dbReference>
<dbReference type="EMBL" id="FUEG01000009">
    <property type="protein sequence ID" value="SJL08159.1"/>
    <property type="molecule type" value="Genomic_DNA"/>
</dbReference>
<keyword evidence="2" id="KW-1185">Reference proteome</keyword>